<feature type="transmembrane region" description="Helical" evidence="10">
    <location>
        <begin position="363"/>
        <end position="384"/>
    </location>
</feature>
<keyword evidence="2" id="KW-1003">Cell membrane</keyword>
<feature type="transmembrane region" description="Helical" evidence="10">
    <location>
        <begin position="396"/>
        <end position="418"/>
    </location>
</feature>
<comment type="similarity">
    <text evidence="9">Belongs to the MurJ/MviN family.</text>
</comment>
<protein>
    <recommendedName>
        <fullName evidence="13">Virulence factor MviN</fullName>
    </recommendedName>
</protein>
<sequence>MRPTQPPAGRWQGLNLHDDHKRIGRNALFILVFVLIGRCAGALKEIAIANFYGVSPIVDSFQLTFNLMTWVPGTLVSVLGIVLVPLLVHVRMLEDDERVLFLAELNTAVVATGCAIGALLYLAWPYVLHVFATNLSAESVQFSMQFSKGLAPLAVEILLIAQFSARLQAQEKHVNSMLECVPAATLLIAIVLFHKGHAVHSLMLGTLAGFGLQALCLYGAVRLNDDIGAPFKFGFESRHWPDLLRSIGLFSIGQIVLCLAIPLDQFFAVKLGPGGVATLGYTNRILALILAVGALAIGRAILPVLTDVMQTRSQERAIGIALKWCAVMFIAGLTVVMLGWLGASLLVEILFQRGAFTAHNTQMVAAALRPGLLQVPFNFGMIVLMQMFSSLKRYRIMSVIAAFGFVTKVIASFFLVRLLGVEGILLATSIMYVSIFSAYLFVAHRLTQETAQ</sequence>
<evidence type="ECO:0000256" key="5">
    <source>
        <dbReference type="ARBA" id="ARBA00022984"/>
    </source>
</evidence>
<evidence type="ECO:0000256" key="6">
    <source>
        <dbReference type="ARBA" id="ARBA00022989"/>
    </source>
</evidence>
<accession>A0A248VS12</accession>
<evidence type="ECO:0008006" key="13">
    <source>
        <dbReference type="Google" id="ProtNLM"/>
    </source>
</evidence>
<keyword evidence="12" id="KW-1185">Reference proteome</keyword>
<dbReference type="Proteomes" id="UP000215158">
    <property type="component" value="Chromosome 2"/>
</dbReference>
<feature type="transmembrane region" description="Helical" evidence="10">
    <location>
        <begin position="144"/>
        <end position="165"/>
    </location>
</feature>
<feature type="transmembrane region" description="Helical" evidence="10">
    <location>
        <begin position="200"/>
        <end position="221"/>
    </location>
</feature>
<feature type="transmembrane region" description="Helical" evidence="10">
    <location>
        <begin position="317"/>
        <end position="343"/>
    </location>
</feature>
<gene>
    <name evidence="11" type="ORF">CJU94_27035</name>
</gene>
<dbReference type="Pfam" id="PF03023">
    <property type="entry name" value="MurJ"/>
    <property type="match status" value="1"/>
</dbReference>
<keyword evidence="5" id="KW-0573">Peptidoglycan synthesis</keyword>
<dbReference type="PANTHER" id="PTHR43486:SF1">
    <property type="entry name" value="LIPID II FLIPPASE MURJ-RELATED"/>
    <property type="match status" value="1"/>
</dbReference>
<comment type="function">
    <text evidence="8">Involved in peptidoglycan biosynthesis. Transports lipid-linked peptidoglycan precursors from the inner to the outer leaflet of the cytoplasmic membrane.</text>
</comment>
<keyword evidence="7 10" id="KW-0472">Membrane</keyword>
<feature type="transmembrane region" description="Helical" evidence="10">
    <location>
        <begin position="424"/>
        <end position="442"/>
    </location>
</feature>
<keyword evidence="4" id="KW-0133">Cell shape</keyword>
<evidence type="ECO:0000313" key="12">
    <source>
        <dbReference type="Proteomes" id="UP000215158"/>
    </source>
</evidence>
<feature type="transmembrane region" description="Helical" evidence="10">
    <location>
        <begin position="27"/>
        <end position="47"/>
    </location>
</feature>
<dbReference type="InterPro" id="IPR004268">
    <property type="entry name" value="MurJ"/>
</dbReference>
<dbReference type="GO" id="GO:0009252">
    <property type="term" value="P:peptidoglycan biosynthetic process"/>
    <property type="evidence" value="ECO:0007669"/>
    <property type="project" value="UniProtKB-KW"/>
</dbReference>
<feature type="transmembrane region" description="Helical" evidence="10">
    <location>
        <begin position="67"/>
        <end position="88"/>
    </location>
</feature>
<reference evidence="11 12" key="1">
    <citation type="submission" date="2017-08" db="EMBL/GenBank/DDBJ databases">
        <title>Identification and genetic characteristics of simultaneous BTEX- and naphthalene-degrading Paraburkholderia sp. BN5 isolated from petroleum-contaminated soil.</title>
        <authorList>
            <person name="Lee Y."/>
            <person name="Jeon C.O."/>
        </authorList>
    </citation>
    <scope>NUCLEOTIDE SEQUENCE [LARGE SCALE GENOMIC DNA]</scope>
    <source>
        <strain evidence="11 12">BN5</strain>
    </source>
</reference>
<feature type="transmembrane region" description="Helical" evidence="10">
    <location>
        <begin position="177"/>
        <end position="194"/>
    </location>
</feature>
<name>A0A248VS12_9BURK</name>
<evidence type="ECO:0000256" key="8">
    <source>
        <dbReference type="ARBA" id="ARBA00060041"/>
    </source>
</evidence>
<keyword evidence="6 10" id="KW-1133">Transmembrane helix</keyword>
<comment type="subcellular location">
    <subcellularLocation>
        <location evidence="1">Cell membrane</location>
        <topology evidence="1">Multi-pass membrane protein</topology>
    </subcellularLocation>
</comment>
<evidence type="ECO:0000256" key="7">
    <source>
        <dbReference type="ARBA" id="ARBA00023136"/>
    </source>
</evidence>
<evidence type="ECO:0000256" key="4">
    <source>
        <dbReference type="ARBA" id="ARBA00022960"/>
    </source>
</evidence>
<feature type="transmembrane region" description="Helical" evidence="10">
    <location>
        <begin position="242"/>
        <end position="263"/>
    </location>
</feature>
<dbReference type="GO" id="GO:0008360">
    <property type="term" value="P:regulation of cell shape"/>
    <property type="evidence" value="ECO:0007669"/>
    <property type="project" value="UniProtKB-KW"/>
</dbReference>
<evidence type="ECO:0000256" key="2">
    <source>
        <dbReference type="ARBA" id="ARBA00022475"/>
    </source>
</evidence>
<dbReference type="EMBL" id="CP022990">
    <property type="protein sequence ID" value="ASW01801.1"/>
    <property type="molecule type" value="Genomic_DNA"/>
</dbReference>
<dbReference type="GO" id="GO:0005886">
    <property type="term" value="C:plasma membrane"/>
    <property type="evidence" value="ECO:0007669"/>
    <property type="project" value="UniProtKB-SubCell"/>
</dbReference>
<keyword evidence="3 10" id="KW-0812">Transmembrane</keyword>
<organism evidence="11 12">
    <name type="scientific">Paraburkholderia aromaticivorans</name>
    <dbReference type="NCBI Taxonomy" id="2026199"/>
    <lineage>
        <taxon>Bacteria</taxon>
        <taxon>Pseudomonadati</taxon>
        <taxon>Pseudomonadota</taxon>
        <taxon>Betaproteobacteria</taxon>
        <taxon>Burkholderiales</taxon>
        <taxon>Burkholderiaceae</taxon>
        <taxon>Paraburkholderia</taxon>
    </lineage>
</organism>
<feature type="transmembrane region" description="Helical" evidence="10">
    <location>
        <begin position="283"/>
        <end position="305"/>
    </location>
</feature>
<evidence type="ECO:0000256" key="3">
    <source>
        <dbReference type="ARBA" id="ARBA00022692"/>
    </source>
</evidence>
<feature type="transmembrane region" description="Helical" evidence="10">
    <location>
        <begin position="100"/>
        <end position="124"/>
    </location>
</feature>
<evidence type="ECO:0000256" key="1">
    <source>
        <dbReference type="ARBA" id="ARBA00004651"/>
    </source>
</evidence>
<evidence type="ECO:0000256" key="9">
    <source>
        <dbReference type="ARBA" id="ARBA00061532"/>
    </source>
</evidence>
<evidence type="ECO:0000313" key="11">
    <source>
        <dbReference type="EMBL" id="ASW01801.1"/>
    </source>
</evidence>
<dbReference type="AlphaFoldDB" id="A0A248VS12"/>
<dbReference type="PANTHER" id="PTHR43486">
    <property type="entry name" value="LIPID II FLIPPASE MURJ-RELATED"/>
    <property type="match status" value="1"/>
</dbReference>
<dbReference type="KEGG" id="parb:CJU94_27035"/>
<evidence type="ECO:0000256" key="10">
    <source>
        <dbReference type="SAM" id="Phobius"/>
    </source>
</evidence>
<proteinExistence type="inferred from homology"/>